<sequence>MVCTISSDLLENIEKDELIYFSDLLMVFTSKTNDHKVTKDKKSLVIEKYENIKENLEYVKVWLDLMSFSPSSFEKIDVDLDGIDCNESFFVELCKNTNGERKMVVYSLQNIKKFELQSNTLEVDGIDIEILDRDTAKKLISNKTVVNGDIITNSQVAKENSTINKSKNE</sequence>
<name>A0ABY8L3Q5_9FLAO</name>
<evidence type="ECO:0000313" key="2">
    <source>
        <dbReference type="Proteomes" id="UP001232001"/>
    </source>
</evidence>
<dbReference type="EMBL" id="CP122539">
    <property type="protein sequence ID" value="WGH74639.1"/>
    <property type="molecule type" value="Genomic_DNA"/>
</dbReference>
<proteinExistence type="predicted"/>
<dbReference type="RefSeq" id="WP_279650534.1">
    <property type="nucleotide sequence ID" value="NZ_CP122539.1"/>
</dbReference>
<organism evidence="1 2">
    <name type="scientific">Tenacibaculum tangerinum</name>
    <dbReference type="NCBI Taxonomy" id="3038772"/>
    <lineage>
        <taxon>Bacteria</taxon>
        <taxon>Pseudomonadati</taxon>
        <taxon>Bacteroidota</taxon>
        <taxon>Flavobacteriia</taxon>
        <taxon>Flavobacteriales</taxon>
        <taxon>Flavobacteriaceae</taxon>
        <taxon>Tenacibaculum</taxon>
    </lineage>
</organism>
<keyword evidence="2" id="KW-1185">Reference proteome</keyword>
<protein>
    <submittedName>
        <fullName evidence="1">Uncharacterized protein</fullName>
    </submittedName>
</protein>
<gene>
    <name evidence="1" type="ORF">P8625_11130</name>
</gene>
<dbReference type="Proteomes" id="UP001232001">
    <property type="component" value="Chromosome"/>
</dbReference>
<evidence type="ECO:0000313" key="1">
    <source>
        <dbReference type="EMBL" id="WGH74639.1"/>
    </source>
</evidence>
<accession>A0ABY8L3Q5</accession>
<reference evidence="1 2" key="1">
    <citation type="submission" date="2023-04" db="EMBL/GenBank/DDBJ databases">
        <title>Tenacibaculum tangerinum sp. nov., isolated from sea tidal flat of South Korea.</title>
        <authorList>
            <person name="Lee S.H."/>
            <person name="Kim J.-J."/>
        </authorList>
    </citation>
    <scope>NUCLEOTIDE SEQUENCE [LARGE SCALE GENOMIC DNA]</scope>
    <source>
        <strain evidence="1 2">GRR-S3-23</strain>
    </source>
</reference>